<dbReference type="SUPFAM" id="SSF82771">
    <property type="entry name" value="GIY-YIG endonuclease"/>
    <property type="match status" value="1"/>
</dbReference>
<sequence length="79" mass="9365">MHKPINLVDINYNWKHELICQIPETYGIYILHRRYAEFGEALYIGKTSNLKRRISQELNAKELIDHIKEVKKVAKLVLC</sequence>
<dbReference type="PROSITE" id="PS50164">
    <property type="entry name" value="GIY_YIG"/>
    <property type="match status" value="1"/>
</dbReference>
<name>A0A9Q2IDL4_9GAMM</name>
<protein>
    <submittedName>
        <fullName evidence="1">GIY-YIG nuclease family protein</fullName>
    </submittedName>
</protein>
<dbReference type="EMBL" id="CP065177">
    <property type="protein sequence ID" value="URG50253.1"/>
    <property type="molecule type" value="Genomic_DNA"/>
</dbReference>
<dbReference type="AlphaFoldDB" id="A0A9Q2IDL4"/>
<organism evidence="1 2">
    <name type="scientific">Pectobacterium quasiaquaticum</name>
    <dbReference type="NCBI Taxonomy" id="2774015"/>
    <lineage>
        <taxon>Bacteria</taxon>
        <taxon>Pseudomonadati</taxon>
        <taxon>Pseudomonadota</taxon>
        <taxon>Gammaproteobacteria</taxon>
        <taxon>Enterobacterales</taxon>
        <taxon>Pectobacteriaceae</taxon>
        <taxon>Pectobacterium</taxon>
    </lineage>
</organism>
<dbReference type="KEGG" id="pqu:IG609_006980"/>
<proteinExistence type="predicted"/>
<dbReference type="Pfam" id="PF01541">
    <property type="entry name" value="GIY-YIG"/>
    <property type="match status" value="1"/>
</dbReference>
<dbReference type="InterPro" id="IPR000305">
    <property type="entry name" value="GIY-YIG_endonuc"/>
</dbReference>
<keyword evidence="2" id="KW-1185">Reference proteome</keyword>
<dbReference type="Proteomes" id="UP000806577">
    <property type="component" value="Chromosome"/>
</dbReference>
<gene>
    <name evidence="1" type="ORF">IG609_006980</name>
</gene>
<evidence type="ECO:0000313" key="2">
    <source>
        <dbReference type="Proteomes" id="UP000806577"/>
    </source>
</evidence>
<accession>A0A9Q2IDL4</accession>
<dbReference type="InterPro" id="IPR035901">
    <property type="entry name" value="GIY-YIG_endonuc_sf"/>
</dbReference>
<evidence type="ECO:0000313" key="1">
    <source>
        <dbReference type="EMBL" id="URG50253.1"/>
    </source>
</evidence>
<reference evidence="1 2" key="1">
    <citation type="journal article" date="2021" name="Int. J. Syst. Evol. Microbiol.">
        <title>&lt;i&gt;Pectobacterium quasiaquaticum&lt;/i&gt; sp. nov., isolated from waterways.</title>
        <authorList>
            <person name="Ben Moussa H."/>
            <person name="Pedron J."/>
            <person name="Bertrand C."/>
            <person name="Hecquet A."/>
            <person name="Barny M.A."/>
        </authorList>
    </citation>
    <scope>NUCLEOTIDE SEQUENCE [LARGE SCALE GENOMIC DNA]</scope>
    <source>
        <strain evidence="1 2">A477-S1-J17</strain>
    </source>
</reference>
<dbReference type="Gene3D" id="3.40.1440.10">
    <property type="entry name" value="GIY-YIG endonuclease"/>
    <property type="match status" value="1"/>
</dbReference>